<evidence type="ECO:0000256" key="1">
    <source>
        <dbReference type="SAM" id="SignalP"/>
    </source>
</evidence>
<sequence length="154" mass="17623">MKKFTISLFALISANVMAVSSIERPQENIPPKLRFGVFEVKEKGSRLLESNQFSVSNKEHKLCWAAFDMPFDVSNTVIEVFYSPKKAKFIDTIQQVSTSEDGKTHTVTSKLPSQQGKFIERCWTFDKNDPLGKYSVDIQVNDIIFPTQYFEVTK</sequence>
<reference evidence="2 3" key="1">
    <citation type="submission" date="2019-03" db="EMBL/GenBank/DDBJ databases">
        <title>Genomic Encyclopedia of Type Strains, Phase IV (KMG-IV): sequencing the most valuable type-strain genomes for metagenomic binning, comparative biology and taxonomic classification.</title>
        <authorList>
            <person name="Goeker M."/>
        </authorList>
    </citation>
    <scope>NUCLEOTIDE SEQUENCE [LARGE SCALE GENOMIC DNA]</scope>
    <source>
        <strain evidence="2 3">DSM 16380</strain>
    </source>
</reference>
<keyword evidence="3" id="KW-1185">Reference proteome</keyword>
<evidence type="ECO:0000313" key="2">
    <source>
        <dbReference type="EMBL" id="TCP17561.1"/>
    </source>
</evidence>
<comment type="caution">
    <text evidence="2">The sequence shown here is derived from an EMBL/GenBank/DDBJ whole genome shotgun (WGS) entry which is preliminary data.</text>
</comment>
<gene>
    <name evidence="2" type="ORF">EV693_10524</name>
</gene>
<protein>
    <submittedName>
        <fullName evidence="2">Uncharacterized protein</fullName>
    </submittedName>
</protein>
<evidence type="ECO:0000313" key="3">
    <source>
        <dbReference type="Proteomes" id="UP000295537"/>
    </source>
</evidence>
<dbReference type="Proteomes" id="UP000295537">
    <property type="component" value="Unassembled WGS sequence"/>
</dbReference>
<feature type="signal peptide" evidence="1">
    <location>
        <begin position="1"/>
        <end position="18"/>
    </location>
</feature>
<dbReference type="OrthoDB" id="8613971at2"/>
<feature type="chain" id="PRO_5020569454" evidence="1">
    <location>
        <begin position="19"/>
        <end position="154"/>
    </location>
</feature>
<dbReference type="EMBL" id="SLXJ01000005">
    <property type="protein sequence ID" value="TCP17561.1"/>
    <property type="molecule type" value="Genomic_DNA"/>
</dbReference>
<accession>A0A4R2N976</accession>
<proteinExistence type="predicted"/>
<keyword evidence="1" id="KW-0732">Signal</keyword>
<dbReference type="RefSeq" id="WP_132501164.1">
    <property type="nucleotide sequence ID" value="NZ_LVXA01000001.1"/>
</dbReference>
<organism evidence="2 3">
    <name type="scientific">Nicoletella semolina</name>
    <dbReference type="NCBI Taxonomy" id="271160"/>
    <lineage>
        <taxon>Bacteria</taxon>
        <taxon>Pseudomonadati</taxon>
        <taxon>Pseudomonadota</taxon>
        <taxon>Gammaproteobacteria</taxon>
        <taxon>Pasteurellales</taxon>
        <taxon>Pasteurellaceae</taxon>
        <taxon>Nicoletella</taxon>
    </lineage>
</organism>
<dbReference type="AlphaFoldDB" id="A0A4R2N976"/>
<name>A0A4R2N976_9PAST</name>